<evidence type="ECO:0000313" key="2">
    <source>
        <dbReference type="EMBL" id="MDA7027779.1"/>
    </source>
</evidence>
<dbReference type="InterPro" id="IPR013216">
    <property type="entry name" value="Methyltransf_11"/>
</dbReference>
<reference evidence="2 3" key="1">
    <citation type="submission" date="2023-01" db="EMBL/GenBank/DDBJ databases">
        <title>Bacillus changyiensis sp. nov., isolated from a coastal deposit.</title>
        <authorList>
            <person name="Xiao G."/>
            <person name="Lai Q."/>
            <person name="Hu Z."/>
            <person name="Shao Z."/>
        </authorList>
    </citation>
    <scope>NUCLEOTIDE SEQUENCE [LARGE SCALE GENOMIC DNA]</scope>
    <source>
        <strain evidence="2 3">CLL-7-23</strain>
    </source>
</reference>
<evidence type="ECO:0000313" key="3">
    <source>
        <dbReference type="Proteomes" id="UP001211894"/>
    </source>
</evidence>
<dbReference type="EMBL" id="JAQKAB010000010">
    <property type="protein sequence ID" value="MDA7027779.1"/>
    <property type="molecule type" value="Genomic_DNA"/>
</dbReference>
<proteinExistence type="predicted"/>
<dbReference type="PANTHER" id="PTHR42912:SF80">
    <property type="entry name" value="METHYLTRANSFERASE DOMAIN-CONTAINING PROTEIN"/>
    <property type="match status" value="1"/>
</dbReference>
<dbReference type="GO" id="GO:0008168">
    <property type="term" value="F:methyltransferase activity"/>
    <property type="evidence" value="ECO:0007669"/>
    <property type="project" value="UniProtKB-KW"/>
</dbReference>
<dbReference type="InterPro" id="IPR029063">
    <property type="entry name" value="SAM-dependent_MTases_sf"/>
</dbReference>
<keyword evidence="3" id="KW-1185">Reference proteome</keyword>
<name>A0ABT4X7R7_9BACI</name>
<organism evidence="2 3">
    <name type="scientific">Bacillus changyiensis</name>
    <dbReference type="NCBI Taxonomy" id="3004103"/>
    <lineage>
        <taxon>Bacteria</taxon>
        <taxon>Bacillati</taxon>
        <taxon>Bacillota</taxon>
        <taxon>Bacilli</taxon>
        <taxon>Bacillales</taxon>
        <taxon>Bacillaceae</taxon>
        <taxon>Bacillus</taxon>
    </lineage>
</organism>
<dbReference type="Gene3D" id="3.40.50.150">
    <property type="entry name" value="Vaccinia Virus protein VP39"/>
    <property type="match status" value="1"/>
</dbReference>
<keyword evidence="2" id="KW-0489">Methyltransferase</keyword>
<dbReference type="GO" id="GO:0032259">
    <property type="term" value="P:methylation"/>
    <property type="evidence" value="ECO:0007669"/>
    <property type="project" value="UniProtKB-KW"/>
</dbReference>
<protein>
    <submittedName>
        <fullName evidence="2">Methyltransferase domain-containing protein</fullName>
    </submittedName>
</protein>
<gene>
    <name evidence="2" type="ORF">PJ311_14455</name>
</gene>
<comment type="caution">
    <text evidence="2">The sequence shown here is derived from an EMBL/GenBank/DDBJ whole genome shotgun (WGS) entry which is preliminary data.</text>
</comment>
<evidence type="ECO:0000259" key="1">
    <source>
        <dbReference type="Pfam" id="PF08241"/>
    </source>
</evidence>
<keyword evidence="2" id="KW-0808">Transferase</keyword>
<accession>A0ABT4X7R7</accession>
<sequence length="236" mass="26204">MSDYLDMLACFGVSGAHPGGIALTKAVLAKADIEPEVPILDAGCGTGQTATYLGHLLFPVTALDSDEVMIDKAKKRFARENLTIPIVHSQIEKTPFQSESFACVLSESVLSFTDLHLSLPEIHRILKPDGKLVGIEVSLADTSLTEEEKKEIIDFYGFTALDDQDGWIHTLRKGGFSQIEIIGAVIEEEADHEETFTEMDLSPFITEKAYQTMEMHQQLHSKYQDFLKPIIFVCQP</sequence>
<dbReference type="RefSeq" id="WP_271341601.1">
    <property type="nucleotide sequence ID" value="NZ_JAQKAB010000010.1"/>
</dbReference>
<dbReference type="SUPFAM" id="SSF53335">
    <property type="entry name" value="S-adenosyl-L-methionine-dependent methyltransferases"/>
    <property type="match status" value="1"/>
</dbReference>
<dbReference type="CDD" id="cd02440">
    <property type="entry name" value="AdoMet_MTases"/>
    <property type="match status" value="1"/>
</dbReference>
<dbReference type="InterPro" id="IPR050508">
    <property type="entry name" value="Methyltransf_Superfamily"/>
</dbReference>
<dbReference type="Proteomes" id="UP001211894">
    <property type="component" value="Unassembled WGS sequence"/>
</dbReference>
<dbReference type="Pfam" id="PF08241">
    <property type="entry name" value="Methyltransf_11"/>
    <property type="match status" value="1"/>
</dbReference>
<dbReference type="PANTHER" id="PTHR42912">
    <property type="entry name" value="METHYLTRANSFERASE"/>
    <property type="match status" value="1"/>
</dbReference>
<feature type="domain" description="Methyltransferase type 11" evidence="1">
    <location>
        <begin position="40"/>
        <end position="133"/>
    </location>
</feature>